<proteinExistence type="predicted"/>
<feature type="compositionally biased region" description="Basic residues" evidence="1">
    <location>
        <begin position="228"/>
        <end position="245"/>
    </location>
</feature>
<comment type="caution">
    <text evidence="3">The sequence shown here is derived from an EMBL/GenBank/DDBJ whole genome shotgun (WGS) entry which is preliminary data.</text>
</comment>
<dbReference type="InterPro" id="IPR000467">
    <property type="entry name" value="G_patch_dom"/>
</dbReference>
<feature type="compositionally biased region" description="Basic and acidic residues" evidence="1">
    <location>
        <begin position="246"/>
        <end position="272"/>
    </location>
</feature>
<name>A0A8H5GJW7_9AGAR</name>
<feature type="domain" description="G-patch" evidence="2">
    <location>
        <begin position="5"/>
        <end position="46"/>
    </location>
</feature>
<organism evidence="3 4">
    <name type="scientific">Tetrapyrgos nigripes</name>
    <dbReference type="NCBI Taxonomy" id="182062"/>
    <lineage>
        <taxon>Eukaryota</taxon>
        <taxon>Fungi</taxon>
        <taxon>Dikarya</taxon>
        <taxon>Basidiomycota</taxon>
        <taxon>Agaricomycotina</taxon>
        <taxon>Agaricomycetes</taxon>
        <taxon>Agaricomycetidae</taxon>
        <taxon>Agaricales</taxon>
        <taxon>Marasmiineae</taxon>
        <taxon>Marasmiaceae</taxon>
        <taxon>Tetrapyrgos</taxon>
    </lineage>
</organism>
<dbReference type="GO" id="GO:0003676">
    <property type="term" value="F:nucleic acid binding"/>
    <property type="evidence" value="ECO:0007669"/>
    <property type="project" value="InterPro"/>
</dbReference>
<feature type="region of interest" description="Disordered" evidence="1">
    <location>
        <begin position="69"/>
        <end position="117"/>
    </location>
</feature>
<dbReference type="Proteomes" id="UP000559256">
    <property type="component" value="Unassembled WGS sequence"/>
</dbReference>
<feature type="compositionally biased region" description="Low complexity" evidence="1">
    <location>
        <begin position="102"/>
        <end position="115"/>
    </location>
</feature>
<sequence>MPLDGHSYLVSQGWSGKGTGLRQGAISRPITIAQKNNLGGLGKDRDEAFPFWDHLFTAASKAITLKIDNSDESDTDSTTPPVPLLKRTSTGILSNRRPVDLPSTSTSGTSTPEPSNRLSLLAHAKREAARRHLYSRFYRGLVITQDTDTETLPTEEPEVPTIAIHSSESPSTSTSSPNTDANTKKRKRKPSSDEVDGDAERKERKRLKKEKKAKKQLKEKEREERKEFKAKRKLEKQARRAKKKRKMEEKEEAVIKEVVDDGVRHVDKEERKKLKRGKKAKEREKRTERKGGSES</sequence>
<feature type="compositionally biased region" description="Basic and acidic residues" evidence="1">
    <location>
        <begin position="216"/>
        <end position="227"/>
    </location>
</feature>
<keyword evidence="4" id="KW-1185">Reference proteome</keyword>
<feature type="compositionally biased region" description="Basic and acidic residues" evidence="1">
    <location>
        <begin position="281"/>
        <end position="295"/>
    </location>
</feature>
<dbReference type="EMBL" id="JAACJM010000024">
    <property type="protein sequence ID" value="KAF5366302.1"/>
    <property type="molecule type" value="Genomic_DNA"/>
</dbReference>
<gene>
    <name evidence="3" type="ORF">D9758_005733</name>
</gene>
<accession>A0A8H5GJW7</accession>
<feature type="compositionally biased region" description="Low complexity" evidence="1">
    <location>
        <begin position="166"/>
        <end position="177"/>
    </location>
</feature>
<evidence type="ECO:0000313" key="3">
    <source>
        <dbReference type="EMBL" id="KAF5366302.1"/>
    </source>
</evidence>
<dbReference type="OrthoDB" id="3366546at2759"/>
<evidence type="ECO:0000256" key="1">
    <source>
        <dbReference type="SAM" id="MobiDB-lite"/>
    </source>
</evidence>
<evidence type="ECO:0000259" key="2">
    <source>
        <dbReference type="PROSITE" id="PS50174"/>
    </source>
</evidence>
<evidence type="ECO:0000313" key="4">
    <source>
        <dbReference type="Proteomes" id="UP000559256"/>
    </source>
</evidence>
<reference evidence="3 4" key="1">
    <citation type="journal article" date="2020" name="ISME J.">
        <title>Uncovering the hidden diversity of litter-decomposition mechanisms in mushroom-forming fungi.</title>
        <authorList>
            <person name="Floudas D."/>
            <person name="Bentzer J."/>
            <person name="Ahren D."/>
            <person name="Johansson T."/>
            <person name="Persson P."/>
            <person name="Tunlid A."/>
        </authorList>
    </citation>
    <scope>NUCLEOTIDE SEQUENCE [LARGE SCALE GENOMIC DNA]</scope>
    <source>
        <strain evidence="3 4">CBS 291.85</strain>
    </source>
</reference>
<feature type="compositionally biased region" description="Basic residues" evidence="1">
    <location>
        <begin position="203"/>
        <end position="215"/>
    </location>
</feature>
<feature type="region of interest" description="Disordered" evidence="1">
    <location>
        <begin position="162"/>
        <end position="295"/>
    </location>
</feature>
<dbReference type="AlphaFoldDB" id="A0A8H5GJW7"/>
<protein>
    <recommendedName>
        <fullName evidence="2">G-patch domain-containing protein</fullName>
    </recommendedName>
</protein>
<dbReference type="PROSITE" id="PS50174">
    <property type="entry name" value="G_PATCH"/>
    <property type="match status" value="1"/>
</dbReference>